<protein>
    <submittedName>
        <fullName evidence="3">X-domain of DnaJ-containing-domain-containing protein</fullName>
    </submittedName>
</protein>
<evidence type="ECO:0000259" key="2">
    <source>
        <dbReference type="Pfam" id="PF14308"/>
    </source>
</evidence>
<gene>
    <name evidence="3" type="ORF">BC938DRAFT_476766</name>
</gene>
<dbReference type="AlphaFoldDB" id="A0A433PEG4"/>
<evidence type="ECO:0000313" key="3">
    <source>
        <dbReference type="EMBL" id="RUS15924.1"/>
    </source>
</evidence>
<comment type="caution">
    <text evidence="3">The sequence shown here is derived from an EMBL/GenBank/DDBJ whole genome shotgun (WGS) entry which is preliminary data.</text>
</comment>
<feature type="domain" description="DNAJ-containing protein X-domain" evidence="2">
    <location>
        <begin position="1"/>
        <end position="45"/>
    </location>
</feature>
<name>A0A433PEG4_9FUNG</name>
<feature type="transmembrane region" description="Helical" evidence="1">
    <location>
        <begin position="37"/>
        <end position="58"/>
    </location>
</feature>
<organism evidence="3 4">
    <name type="scientific">Jimgerdemannia flammicorona</name>
    <dbReference type="NCBI Taxonomy" id="994334"/>
    <lineage>
        <taxon>Eukaryota</taxon>
        <taxon>Fungi</taxon>
        <taxon>Fungi incertae sedis</taxon>
        <taxon>Mucoromycota</taxon>
        <taxon>Mucoromycotina</taxon>
        <taxon>Endogonomycetes</taxon>
        <taxon>Endogonales</taxon>
        <taxon>Endogonaceae</taxon>
        <taxon>Jimgerdemannia</taxon>
    </lineage>
</organism>
<dbReference type="InterPro" id="IPR026894">
    <property type="entry name" value="DnaJ_X"/>
</dbReference>
<accession>A0A433PEG4</accession>
<dbReference type="EMBL" id="RBNJ01024905">
    <property type="protein sequence ID" value="RUS15924.1"/>
    <property type="molecule type" value="Genomic_DNA"/>
</dbReference>
<keyword evidence="1" id="KW-0472">Membrane</keyword>
<proteinExistence type="predicted"/>
<dbReference type="PANTHER" id="PTHR44924">
    <property type="entry name" value="DNAJ SUBFAMILY A MEMBER 2"/>
    <property type="match status" value="1"/>
</dbReference>
<keyword evidence="4" id="KW-1185">Reference proteome</keyword>
<keyword evidence="1" id="KW-0812">Transmembrane</keyword>
<keyword evidence="1" id="KW-1133">Transmembrane helix</keyword>
<reference evidence="3 4" key="1">
    <citation type="journal article" date="2018" name="New Phytol.">
        <title>Phylogenomics of Endogonaceae and evolution of mycorrhizas within Mucoromycota.</title>
        <authorList>
            <person name="Chang Y."/>
            <person name="Desiro A."/>
            <person name="Na H."/>
            <person name="Sandor L."/>
            <person name="Lipzen A."/>
            <person name="Clum A."/>
            <person name="Barry K."/>
            <person name="Grigoriev I.V."/>
            <person name="Martin F.M."/>
            <person name="Stajich J.E."/>
            <person name="Smith M.E."/>
            <person name="Bonito G."/>
            <person name="Spatafora J.W."/>
        </authorList>
    </citation>
    <scope>NUCLEOTIDE SEQUENCE [LARGE SCALE GENOMIC DNA]</scope>
    <source>
        <strain evidence="3 4">AD002</strain>
    </source>
</reference>
<sequence>MWQTSKVEVESTLRQVCEKVLNDPTVPKKLRYRRAEALRMMGIIYMVREISIVMYNVVLDAPENDPTQTSDV</sequence>
<dbReference type="Proteomes" id="UP000274822">
    <property type="component" value="Unassembled WGS sequence"/>
</dbReference>
<dbReference type="Pfam" id="PF14308">
    <property type="entry name" value="DnaJ-X"/>
    <property type="match status" value="1"/>
</dbReference>
<evidence type="ECO:0000313" key="4">
    <source>
        <dbReference type="Proteomes" id="UP000274822"/>
    </source>
</evidence>
<evidence type="ECO:0000256" key="1">
    <source>
        <dbReference type="SAM" id="Phobius"/>
    </source>
</evidence>
<dbReference type="PANTHER" id="PTHR44924:SF1">
    <property type="entry name" value="DNAJ SUBFAMILY A MEMBER 2"/>
    <property type="match status" value="1"/>
</dbReference>